<organism evidence="1">
    <name type="scientific">uncultured Caudovirales phage</name>
    <dbReference type="NCBI Taxonomy" id="2100421"/>
    <lineage>
        <taxon>Viruses</taxon>
        <taxon>Duplodnaviria</taxon>
        <taxon>Heunggongvirae</taxon>
        <taxon>Uroviricota</taxon>
        <taxon>Caudoviricetes</taxon>
        <taxon>Peduoviridae</taxon>
        <taxon>Maltschvirus</taxon>
        <taxon>Maltschvirus maltsch</taxon>
    </lineage>
</organism>
<evidence type="ECO:0000313" key="1">
    <source>
        <dbReference type="EMBL" id="CAB4162760.1"/>
    </source>
</evidence>
<reference evidence="1" key="1">
    <citation type="submission" date="2020-04" db="EMBL/GenBank/DDBJ databases">
        <authorList>
            <person name="Chiriac C."/>
            <person name="Salcher M."/>
            <person name="Ghai R."/>
            <person name="Kavagutti S V."/>
        </authorList>
    </citation>
    <scope>NUCLEOTIDE SEQUENCE</scope>
</reference>
<proteinExistence type="predicted"/>
<name>A0A6J5NSL0_9CAUD</name>
<sequence length="111" mass="11972">MNRKPDPIPWEIINPPEDKTTPLTHMFGQILIAVHGGQENVSAELQAAMHLLRTIELATQQFGALAHALSHGDPDLDAMHNRILAPVLAVGCEMNKAFAAPTPAPAELNPN</sequence>
<dbReference type="EMBL" id="LR796738">
    <property type="protein sequence ID" value="CAB4162760.1"/>
    <property type="molecule type" value="Genomic_DNA"/>
</dbReference>
<protein>
    <submittedName>
        <fullName evidence="1">Uncharacterized protein</fullName>
    </submittedName>
</protein>
<gene>
    <name evidence="1" type="ORF">UFOVP783_113</name>
</gene>
<accession>A0A6J5NSL0</accession>